<feature type="compositionally biased region" description="Polar residues" evidence="3">
    <location>
        <begin position="383"/>
        <end position="398"/>
    </location>
</feature>
<accession>A0A2N3N4L7</accession>
<keyword evidence="5" id="KW-1185">Reference proteome</keyword>
<name>A0A2N3N4L7_9PEZI</name>
<evidence type="ECO:0000256" key="3">
    <source>
        <dbReference type="SAM" id="MobiDB-lite"/>
    </source>
</evidence>
<sequence length="943" mass="103111">MHHSSKDDAHPALSHRAPLKMESTDEFITFEARLASFKIVQKKRASTTGSRGTKTIKWPHPHISSELLAKAGWIYQPHPEHPDQVVCFLCRKGLDGWEKGDDPLLEHLNHAPNCGWAILAAIEAEIPQYLAEDPKSKRMIDARKATFAGRWPHEGKKGWKCKTKQLAEAGWKYTPTPESDDMATCAYCQLMLDGWEPGDKPLDEHFNRSPECLFFNFVDPNPAPAKKPARGRTTRASKASRASVQSTGMSTFISDGPSTLDMPAQYEDSIVTTASKRGRPKKATTAAKGGRKTRTKKEEFVEVEDTEVTISEDMPPPPVPAPKGRKSRKPANELAEDSAMAIDEDELVAAPKPKRGKKRTSEAVEDSVLTATEAPAPKRRVTRTQAAVNDAATSQQDTEMMEAEAPSKKTTAGRKKGRASAKSTRKASGTSLRSTASTASLRAAAAAQDDIPDDDEIERQLVADLERPLSDEEDMAMDSDSERRRKADRMASKKKSVEPYKEEFRVGEQGNYAMFDPAPVVPDEAEVNAELERMEAEAQHQEPELEKLEVPKKGRKAGTRKASRQTKKAKAVPEPEPTPEPVSEPEPAPEPEPAVEPEPEPEPEFMAVPEPEPEPEPEAEAAETSIYEDAAEPAEPEIHEPSPVSTSVATKSAVFDVAAEEEKQPAPAKRGRGRPPKKRGSRGRSSAASVKQRSSVAEPLPAPLAEPEQSVYRSVETEQQEFAEAFPAKPVQEREEELVDSEPELVVVPAEDEDPMSPVARPLPQIPTSVARLSHHAPSTPGSHVSPAVSTRNGVLSPSQSPQSSDAENHPPSSKPSKIKRPVLAPVLGTKGTPNRILNSPTKRTMVSTLQSTTPWTTVDIDLVLGSPEKKAASGDKENSVDRLLKKGSELTSPEKKMTVEEWIYHNAGKAEDELKAKCESMVGRFEGEGMRAMRVLEGLIVE</sequence>
<dbReference type="Pfam" id="PF00653">
    <property type="entry name" value="BIR"/>
    <property type="match status" value="2"/>
</dbReference>
<dbReference type="SMART" id="SM00238">
    <property type="entry name" value="BIR"/>
    <property type="match status" value="2"/>
</dbReference>
<dbReference type="Proteomes" id="UP000233524">
    <property type="component" value="Unassembled WGS sequence"/>
</dbReference>
<dbReference type="PROSITE" id="PS50143">
    <property type="entry name" value="BIR_REPEAT_2"/>
    <property type="match status" value="2"/>
</dbReference>
<feature type="compositionally biased region" description="Basic and acidic residues" evidence="3">
    <location>
        <begin position="530"/>
        <end position="552"/>
    </location>
</feature>
<feature type="compositionally biased region" description="Pro residues" evidence="3">
    <location>
        <begin position="574"/>
        <end position="586"/>
    </location>
</feature>
<dbReference type="Gene3D" id="1.10.1170.10">
    <property type="entry name" value="Inhibitor Of Apoptosis Protein (2mihbC-IAP-1), Chain A"/>
    <property type="match status" value="2"/>
</dbReference>
<feature type="compositionally biased region" description="Polar residues" evidence="3">
    <location>
        <begin position="236"/>
        <end position="257"/>
    </location>
</feature>
<feature type="compositionally biased region" description="Low complexity" evidence="3">
    <location>
        <begin position="427"/>
        <end position="447"/>
    </location>
</feature>
<dbReference type="PANTHER" id="PTHR46771">
    <property type="entry name" value="DETERIN"/>
    <property type="match status" value="1"/>
</dbReference>
<evidence type="ECO:0008006" key="6">
    <source>
        <dbReference type="Google" id="ProtNLM"/>
    </source>
</evidence>
<proteinExistence type="predicted"/>
<feature type="compositionally biased region" description="Polar residues" evidence="3">
    <location>
        <begin position="780"/>
        <end position="806"/>
    </location>
</feature>
<dbReference type="InParanoid" id="A0A2N3N4L7"/>
<feature type="compositionally biased region" description="Basic and acidic residues" evidence="3">
    <location>
        <begin position="458"/>
        <end position="470"/>
    </location>
</feature>
<dbReference type="InterPro" id="IPR051190">
    <property type="entry name" value="Baculoviral_IAP"/>
</dbReference>
<feature type="region of interest" description="Disordered" evidence="3">
    <location>
        <begin position="223"/>
        <end position="840"/>
    </location>
</feature>
<feature type="compositionally biased region" description="Basic and acidic residues" evidence="3">
    <location>
        <begin position="480"/>
        <end position="506"/>
    </location>
</feature>
<gene>
    <name evidence="4" type="ORF">jhhlp_005979</name>
</gene>
<dbReference type="SUPFAM" id="SSF57924">
    <property type="entry name" value="Inhibitor of apoptosis (IAP) repeat"/>
    <property type="match status" value="2"/>
</dbReference>
<keyword evidence="2" id="KW-0862">Zinc</keyword>
<feature type="compositionally biased region" description="Basic residues" evidence="3">
    <location>
        <begin position="411"/>
        <end position="425"/>
    </location>
</feature>
<dbReference type="GO" id="GO:0046872">
    <property type="term" value="F:metal ion binding"/>
    <property type="evidence" value="ECO:0007669"/>
    <property type="project" value="UniProtKB-KW"/>
</dbReference>
<keyword evidence="1" id="KW-0479">Metal-binding</keyword>
<dbReference type="VEuPathDB" id="FungiDB:jhhlp_005979"/>
<dbReference type="InterPro" id="IPR001370">
    <property type="entry name" value="BIR_rpt"/>
</dbReference>
<feature type="compositionally biased region" description="Acidic residues" evidence="3">
    <location>
        <begin position="734"/>
        <end position="743"/>
    </location>
</feature>
<feature type="compositionally biased region" description="Basic residues" evidence="3">
    <location>
        <begin position="669"/>
        <end position="682"/>
    </location>
</feature>
<evidence type="ECO:0000256" key="2">
    <source>
        <dbReference type="ARBA" id="ARBA00022833"/>
    </source>
</evidence>
<evidence type="ECO:0000256" key="1">
    <source>
        <dbReference type="ARBA" id="ARBA00022723"/>
    </source>
</evidence>
<dbReference type="CDD" id="cd00022">
    <property type="entry name" value="BIR"/>
    <property type="match status" value="2"/>
</dbReference>
<dbReference type="STRING" id="41688.A0A2N3N4L7"/>
<organism evidence="4 5">
    <name type="scientific">Lomentospora prolificans</name>
    <dbReference type="NCBI Taxonomy" id="41688"/>
    <lineage>
        <taxon>Eukaryota</taxon>
        <taxon>Fungi</taxon>
        <taxon>Dikarya</taxon>
        <taxon>Ascomycota</taxon>
        <taxon>Pezizomycotina</taxon>
        <taxon>Sordariomycetes</taxon>
        <taxon>Hypocreomycetidae</taxon>
        <taxon>Microascales</taxon>
        <taxon>Microascaceae</taxon>
        <taxon>Lomentospora</taxon>
    </lineage>
</organism>
<comment type="caution">
    <text evidence="4">The sequence shown here is derived from an EMBL/GenBank/DDBJ whole genome shotgun (WGS) entry which is preliminary data.</text>
</comment>
<feature type="compositionally biased region" description="Acidic residues" evidence="3">
    <location>
        <begin position="587"/>
        <end position="603"/>
    </location>
</feature>
<dbReference type="EMBL" id="NLAX01000701">
    <property type="protein sequence ID" value="PKS07377.1"/>
    <property type="molecule type" value="Genomic_DNA"/>
</dbReference>
<dbReference type="AlphaFoldDB" id="A0A2N3N4L7"/>
<feature type="compositionally biased region" description="Basic residues" evidence="3">
    <location>
        <begin position="553"/>
        <end position="570"/>
    </location>
</feature>
<feature type="compositionally biased region" description="Acidic residues" evidence="3">
    <location>
        <begin position="611"/>
        <end position="621"/>
    </location>
</feature>
<protein>
    <recommendedName>
        <fullName evidence="6">BIR-domain-containing protein</fullName>
    </recommendedName>
</protein>
<evidence type="ECO:0000313" key="5">
    <source>
        <dbReference type="Proteomes" id="UP000233524"/>
    </source>
</evidence>
<feature type="compositionally biased region" description="Low complexity" evidence="3">
    <location>
        <begin position="697"/>
        <end position="708"/>
    </location>
</feature>
<reference evidence="4 5" key="1">
    <citation type="journal article" date="2017" name="G3 (Bethesda)">
        <title>First Draft Genome Sequence of the Pathogenic Fungus Lomentospora prolificans (Formerly Scedosporium prolificans).</title>
        <authorList>
            <person name="Luo R."/>
            <person name="Zimin A."/>
            <person name="Workman R."/>
            <person name="Fan Y."/>
            <person name="Pertea G."/>
            <person name="Grossman N."/>
            <person name="Wear M.P."/>
            <person name="Jia B."/>
            <person name="Miller H."/>
            <person name="Casadevall A."/>
            <person name="Timp W."/>
            <person name="Zhang S.X."/>
            <person name="Salzberg S.L."/>
        </authorList>
    </citation>
    <scope>NUCLEOTIDE SEQUENCE [LARGE SCALE GENOMIC DNA]</scope>
    <source>
        <strain evidence="4 5">JHH-5317</strain>
    </source>
</reference>
<dbReference type="OrthoDB" id="2196114at2759"/>
<evidence type="ECO:0000313" key="4">
    <source>
        <dbReference type="EMBL" id="PKS07377.1"/>
    </source>
</evidence>
<dbReference type="PANTHER" id="PTHR46771:SF5">
    <property type="entry name" value="DETERIN"/>
    <property type="match status" value="1"/>
</dbReference>